<dbReference type="InterPro" id="IPR000073">
    <property type="entry name" value="AB_hydrolase_1"/>
</dbReference>
<dbReference type="EMBL" id="JAAAPO010000004">
    <property type="protein sequence ID" value="NBC37119.1"/>
    <property type="molecule type" value="Genomic_DNA"/>
</dbReference>
<protein>
    <submittedName>
        <fullName evidence="2">Alpha/beta fold hydrolase</fullName>
    </submittedName>
</protein>
<evidence type="ECO:0000313" key="3">
    <source>
        <dbReference type="Proteomes" id="UP000753724"/>
    </source>
</evidence>
<dbReference type="InterPro" id="IPR020843">
    <property type="entry name" value="ER"/>
</dbReference>
<gene>
    <name evidence="2" type="ORF">GTZ99_11175</name>
</gene>
<dbReference type="PANTHER" id="PTHR45033:SF2">
    <property type="entry name" value="ZINC-TYPE ALCOHOL DEHYDROGENASE-LIKE PROTEIN C1773.06C"/>
    <property type="match status" value="1"/>
</dbReference>
<dbReference type="Gene3D" id="3.90.180.10">
    <property type="entry name" value="Medium-chain alcohol dehydrogenases, catalytic domain"/>
    <property type="match status" value="1"/>
</dbReference>
<dbReference type="InterPro" id="IPR013149">
    <property type="entry name" value="ADH-like_C"/>
</dbReference>
<feature type="domain" description="Enoyl reductase (ER)" evidence="1">
    <location>
        <begin position="282"/>
        <end position="607"/>
    </location>
</feature>
<evidence type="ECO:0000313" key="2">
    <source>
        <dbReference type="EMBL" id="NBC37119.1"/>
    </source>
</evidence>
<dbReference type="Pfam" id="PF08240">
    <property type="entry name" value="ADH_N"/>
    <property type="match status" value="1"/>
</dbReference>
<sequence>MITKAYAATDAGQVHYRHVAGDGVPVVLLHRTPVCSSGFDAVLRFFAARGRAAYALDTPGFGASFMPDGAPSAADYGNWLAQALAAIGLTRYHLAAHHTGTHFATEIAAAHPDRVASLTLSGVLLAPADERPKLRADIGHAPDVDADGTYMADTFKLMKSLFLDPAPALVHDEVMGALVSGHGRDLAFDAIFAQDFAAVLGRAIGAGVPVQVVQAADDPLTLNGMLGRLRELHPTLPVTITGPAFLATPERQSGAFARAVLDFAADQPQDIPMTNRRYELVQTPNGYDLARADGPIPVPGEGEVLVRVRAVSLNRRDLGVRDLSYPVNGADHFLPLSDAAGDVVAVGPGVTGWAVGDRVTSTFFQHHPGGRLTLPAVLSSLGAGGPGVFADHVVLAAGGLAPIPDGWTYAQAACLPCAGVTAWSALMTLGRLQKGDRVLVIGTGGVALFAVQIAAAAGAQVIILSSSADKIAKAKALGATDAINYRDTPDWAEEVRKRTGGMGVDHVVELGGVGTLPKSIAALGLNGHLALIGALDGFGGEFSALPLIFSALRVSAVMVGSRADHLELAAFMAQHGITPVIDSTFAFDDAEAAYARANEGAFGKVVIEMGEP</sequence>
<dbReference type="InterPro" id="IPR052711">
    <property type="entry name" value="Zinc_ADH-like"/>
</dbReference>
<comment type="caution">
    <text evidence="2">The sequence shown here is derived from an EMBL/GenBank/DDBJ whole genome shotgun (WGS) entry which is preliminary data.</text>
</comment>
<name>A0ABW9XEZ8_9SPHN</name>
<dbReference type="SUPFAM" id="SSF50129">
    <property type="entry name" value="GroES-like"/>
    <property type="match status" value="1"/>
</dbReference>
<dbReference type="SUPFAM" id="SSF53474">
    <property type="entry name" value="alpha/beta-Hydrolases"/>
    <property type="match status" value="1"/>
</dbReference>
<dbReference type="InterPro" id="IPR029058">
    <property type="entry name" value="AB_hydrolase_fold"/>
</dbReference>
<dbReference type="CDD" id="cd08276">
    <property type="entry name" value="MDR7"/>
    <property type="match status" value="1"/>
</dbReference>
<dbReference type="Gene3D" id="3.40.50.720">
    <property type="entry name" value="NAD(P)-binding Rossmann-like Domain"/>
    <property type="match status" value="1"/>
</dbReference>
<dbReference type="RefSeq" id="WP_161718887.1">
    <property type="nucleotide sequence ID" value="NZ_JAAAPO010000004.1"/>
</dbReference>
<dbReference type="GO" id="GO:0016787">
    <property type="term" value="F:hydrolase activity"/>
    <property type="evidence" value="ECO:0007669"/>
    <property type="project" value="UniProtKB-KW"/>
</dbReference>
<dbReference type="PANTHER" id="PTHR45033">
    <property type="match status" value="1"/>
</dbReference>
<dbReference type="InterPro" id="IPR013154">
    <property type="entry name" value="ADH-like_N"/>
</dbReference>
<organism evidence="2 3">
    <name type="scientific">Novosphingobium ovatum</name>
    <dbReference type="NCBI Taxonomy" id="1908523"/>
    <lineage>
        <taxon>Bacteria</taxon>
        <taxon>Pseudomonadati</taxon>
        <taxon>Pseudomonadota</taxon>
        <taxon>Alphaproteobacteria</taxon>
        <taxon>Sphingomonadales</taxon>
        <taxon>Sphingomonadaceae</taxon>
        <taxon>Novosphingobium</taxon>
    </lineage>
</organism>
<accession>A0ABW9XEZ8</accession>
<dbReference type="SUPFAM" id="SSF51735">
    <property type="entry name" value="NAD(P)-binding Rossmann-fold domains"/>
    <property type="match status" value="1"/>
</dbReference>
<reference evidence="3" key="1">
    <citation type="submission" date="2020-01" db="EMBL/GenBank/DDBJ databases">
        <title>Sphingomonas sp. strain CSW-10.</title>
        <authorList>
            <person name="Chen W.-M."/>
        </authorList>
    </citation>
    <scope>NUCLEOTIDE SEQUENCE [LARGE SCALE GENOMIC DNA]</scope>
    <source>
        <strain evidence="3">FSY-8</strain>
    </source>
</reference>
<dbReference type="Pfam" id="PF00107">
    <property type="entry name" value="ADH_zinc_N"/>
    <property type="match status" value="1"/>
</dbReference>
<dbReference type="InterPro" id="IPR036291">
    <property type="entry name" value="NAD(P)-bd_dom_sf"/>
</dbReference>
<keyword evidence="2" id="KW-0378">Hydrolase</keyword>
<evidence type="ECO:0000259" key="1">
    <source>
        <dbReference type="SMART" id="SM00829"/>
    </source>
</evidence>
<dbReference type="Proteomes" id="UP000753724">
    <property type="component" value="Unassembled WGS sequence"/>
</dbReference>
<dbReference type="Pfam" id="PF00561">
    <property type="entry name" value="Abhydrolase_1"/>
    <property type="match status" value="1"/>
</dbReference>
<proteinExistence type="predicted"/>
<dbReference type="InterPro" id="IPR011032">
    <property type="entry name" value="GroES-like_sf"/>
</dbReference>
<dbReference type="Gene3D" id="3.40.50.1820">
    <property type="entry name" value="alpha/beta hydrolase"/>
    <property type="match status" value="1"/>
</dbReference>
<keyword evidence="3" id="KW-1185">Reference proteome</keyword>
<dbReference type="SMART" id="SM00829">
    <property type="entry name" value="PKS_ER"/>
    <property type="match status" value="1"/>
</dbReference>